<protein>
    <submittedName>
        <fullName evidence="2">Uncharacterized protein</fullName>
    </submittedName>
</protein>
<dbReference type="AlphaFoldDB" id="A0A1Y2HF37"/>
<feature type="region of interest" description="Disordered" evidence="1">
    <location>
        <begin position="244"/>
        <end position="297"/>
    </location>
</feature>
<dbReference type="STRING" id="765915.A0A1Y2HF37"/>
<gene>
    <name evidence="2" type="ORF">BCR44DRAFT_44225</name>
</gene>
<feature type="compositionally biased region" description="Pro residues" evidence="1">
    <location>
        <begin position="155"/>
        <end position="170"/>
    </location>
</feature>
<feature type="compositionally biased region" description="Polar residues" evidence="1">
    <location>
        <begin position="176"/>
        <end position="189"/>
    </location>
</feature>
<feature type="compositionally biased region" description="Polar residues" evidence="1">
    <location>
        <begin position="62"/>
        <end position="73"/>
    </location>
</feature>
<feature type="region of interest" description="Disordered" evidence="1">
    <location>
        <begin position="1"/>
        <end position="214"/>
    </location>
</feature>
<feature type="non-terminal residue" evidence="2">
    <location>
        <position position="539"/>
    </location>
</feature>
<evidence type="ECO:0000313" key="2">
    <source>
        <dbReference type="EMBL" id="ORZ33200.1"/>
    </source>
</evidence>
<comment type="caution">
    <text evidence="2">The sequence shown here is derived from an EMBL/GenBank/DDBJ whole genome shotgun (WGS) entry which is preliminary data.</text>
</comment>
<feature type="compositionally biased region" description="Polar residues" evidence="1">
    <location>
        <begin position="44"/>
        <end position="55"/>
    </location>
</feature>
<feature type="compositionally biased region" description="Low complexity" evidence="1">
    <location>
        <begin position="1"/>
        <end position="43"/>
    </location>
</feature>
<keyword evidence="3" id="KW-1185">Reference proteome</keyword>
<dbReference type="OrthoDB" id="14339at2759"/>
<feature type="compositionally biased region" description="Low complexity" evidence="1">
    <location>
        <begin position="190"/>
        <end position="205"/>
    </location>
</feature>
<name>A0A1Y2HF37_9FUNG</name>
<evidence type="ECO:0000313" key="3">
    <source>
        <dbReference type="Proteomes" id="UP000193411"/>
    </source>
</evidence>
<dbReference type="PANTHER" id="PTHR37332:SF1">
    <property type="entry name" value="ELMO DOMAIN-CONTAINING PROTEIN"/>
    <property type="match status" value="1"/>
</dbReference>
<dbReference type="Proteomes" id="UP000193411">
    <property type="component" value="Unassembled WGS sequence"/>
</dbReference>
<reference evidence="2 3" key="1">
    <citation type="submission" date="2016-07" db="EMBL/GenBank/DDBJ databases">
        <title>Pervasive Adenine N6-methylation of Active Genes in Fungi.</title>
        <authorList>
            <consortium name="DOE Joint Genome Institute"/>
            <person name="Mondo S.J."/>
            <person name="Dannebaum R.O."/>
            <person name="Kuo R.C."/>
            <person name="Labutti K."/>
            <person name="Haridas S."/>
            <person name="Kuo A."/>
            <person name="Salamov A."/>
            <person name="Ahrendt S.R."/>
            <person name="Lipzen A."/>
            <person name="Sullivan W."/>
            <person name="Andreopoulos W.B."/>
            <person name="Clum A."/>
            <person name="Lindquist E."/>
            <person name="Daum C."/>
            <person name="Ramamoorthy G.K."/>
            <person name="Gryganskyi A."/>
            <person name="Culley D."/>
            <person name="Magnuson J.K."/>
            <person name="James T.Y."/>
            <person name="O'Malley M.A."/>
            <person name="Stajich J.E."/>
            <person name="Spatafora J.W."/>
            <person name="Visel A."/>
            <person name="Grigoriev I.V."/>
        </authorList>
    </citation>
    <scope>NUCLEOTIDE SEQUENCE [LARGE SCALE GENOMIC DNA]</scope>
    <source>
        <strain evidence="2 3">PL171</strain>
    </source>
</reference>
<accession>A0A1Y2HF37</accession>
<dbReference type="EMBL" id="MCFL01000037">
    <property type="protein sequence ID" value="ORZ33200.1"/>
    <property type="molecule type" value="Genomic_DNA"/>
</dbReference>
<feature type="compositionally biased region" description="Low complexity" evidence="1">
    <location>
        <begin position="271"/>
        <end position="297"/>
    </location>
</feature>
<organism evidence="2 3">
    <name type="scientific">Catenaria anguillulae PL171</name>
    <dbReference type="NCBI Taxonomy" id="765915"/>
    <lineage>
        <taxon>Eukaryota</taxon>
        <taxon>Fungi</taxon>
        <taxon>Fungi incertae sedis</taxon>
        <taxon>Blastocladiomycota</taxon>
        <taxon>Blastocladiomycetes</taxon>
        <taxon>Blastocladiales</taxon>
        <taxon>Catenariaceae</taxon>
        <taxon>Catenaria</taxon>
    </lineage>
</organism>
<proteinExistence type="predicted"/>
<sequence>MATLGPSSAAASPLSPLPRSVPSTPVTPVTPSTGVSVASSAPTGTSTPDANSLNWQYPPAASATNSGNSTPQGTGAVPGPHSPVTIAPRTATTLPFPAAAPLASSPPPSGSTITSITPTKPPPGYHTTLGTPPDSPPSRPTPVPRVPLPQSLPNALPPPALPPKEPPVLIAPPRRQSMSNPPNLSLANAQQQQQQQQQPTQQQVHHPPPVPSLPSYIVEINQALATSATLSEVPPLSPVATTIGSDMAPAMSHPSKPPLHWNPQPPPPVSAPVSSSSSIPQRSNPPSAGPAPTTAPTQAADPVLTRIWDMCDHSAAFTDGVRMNLEGKVTEASGHTVVVPKARLVEAVNSISKSRKRVMLYFRLGLGLGPLVDVTDYTELLRGLTVLLVEYEAAVGAADKTRKRVTKSIMSRFSSSSSSSTSPKSIPSSSASSSDPFSVNPAFLLTGSYTHLKDLHLPCDISTYHVLQTLLDMVWSLYQFQLSRVNLDQFPGDDVKQHLLEALVRVDSRLQKIVGSIERDVKAVVARLEEHDRMRKSKG</sequence>
<evidence type="ECO:0000256" key="1">
    <source>
        <dbReference type="SAM" id="MobiDB-lite"/>
    </source>
</evidence>
<feature type="compositionally biased region" description="Pro residues" evidence="1">
    <location>
        <begin position="133"/>
        <end position="147"/>
    </location>
</feature>
<feature type="compositionally biased region" description="Low complexity" evidence="1">
    <location>
        <begin position="87"/>
        <end position="103"/>
    </location>
</feature>
<feature type="region of interest" description="Disordered" evidence="1">
    <location>
        <begin position="413"/>
        <end position="436"/>
    </location>
</feature>
<dbReference type="PANTHER" id="PTHR37332">
    <property type="entry name" value="EXPRESSED PROTEIN"/>
    <property type="match status" value="1"/>
</dbReference>